<gene>
    <name evidence="1" type="ORF">B6J96_11475</name>
</gene>
<proteinExistence type="predicted"/>
<reference evidence="1" key="2">
    <citation type="submission" date="2021-05" db="EMBL/GenBank/DDBJ databases">
        <title>Whole genome PacBio Sequel sequence of Salmonella enterica subsp. enterica.</title>
        <authorList>
            <person name="Hoffmann M."/>
            <person name="Balkey M."/>
            <person name="Luo Y."/>
        </authorList>
    </citation>
    <scope>NUCLEOTIDE SEQUENCE</scope>
    <source>
        <strain evidence="1">CFSAN008798</strain>
    </source>
</reference>
<accession>A0A8E7P594</accession>
<sequence>MIKYTAGAMTITLPESFTYEGEHVEFSSSSLSAVYGAHAMPYDDAIGFNLSYEMSGRGSVVNGITVDSYGEVVVYSGPLDEPENYEHFDDAPFDTYFEPPAEFIAEIAIYYR</sequence>
<dbReference type="EMBL" id="CP075048">
    <property type="protein sequence ID" value="QVY42023.1"/>
    <property type="molecule type" value="Genomic_DNA"/>
</dbReference>
<name>A0A8E7P594_SALMU</name>
<evidence type="ECO:0000313" key="1">
    <source>
        <dbReference type="EMBL" id="QVY42023.1"/>
    </source>
</evidence>
<protein>
    <submittedName>
        <fullName evidence="1">Uncharacterized protein</fullName>
    </submittedName>
</protein>
<reference evidence="1" key="1">
    <citation type="submission" date="2018-07" db="EMBL/GenBank/DDBJ databases">
        <authorList>
            <consortium name="GenomeTrakr network: Whole genome sequencing for foodborne pathogen traceback"/>
        </authorList>
    </citation>
    <scope>NUCLEOTIDE SEQUENCE</scope>
    <source>
        <strain evidence="1">CFSAN008798</strain>
    </source>
</reference>
<organism evidence="1">
    <name type="scientific">Salmonella muenchen</name>
    <dbReference type="NCBI Taxonomy" id="596"/>
    <lineage>
        <taxon>Bacteria</taxon>
        <taxon>Pseudomonadati</taxon>
        <taxon>Pseudomonadota</taxon>
        <taxon>Gammaproteobacteria</taxon>
        <taxon>Enterobacterales</taxon>
        <taxon>Enterobacteriaceae</taxon>
        <taxon>Salmonella</taxon>
    </lineage>
</organism>
<dbReference type="AlphaFoldDB" id="A0A8E7P594"/>